<dbReference type="Pfam" id="PF00583">
    <property type="entry name" value="Acetyltransf_1"/>
    <property type="match status" value="1"/>
</dbReference>
<dbReference type="SUPFAM" id="SSF55729">
    <property type="entry name" value="Acyl-CoA N-acyltransferases (Nat)"/>
    <property type="match status" value="1"/>
</dbReference>
<dbReference type="PANTHER" id="PTHR13947">
    <property type="entry name" value="GNAT FAMILY N-ACETYLTRANSFERASE"/>
    <property type="match status" value="1"/>
</dbReference>
<gene>
    <name evidence="3" type="ORF">FHU37_004902</name>
</gene>
<evidence type="ECO:0000313" key="3">
    <source>
        <dbReference type="EMBL" id="NYI07873.1"/>
    </source>
</evidence>
<keyword evidence="1 3" id="KW-0808">Transferase</keyword>
<dbReference type="AlphaFoldDB" id="A0A852ZZS6"/>
<name>A0A852ZZS6_9ACTN</name>
<dbReference type="InterPro" id="IPR016181">
    <property type="entry name" value="Acyl_CoA_acyltransferase"/>
</dbReference>
<dbReference type="PROSITE" id="PS51186">
    <property type="entry name" value="GNAT"/>
    <property type="match status" value="1"/>
</dbReference>
<dbReference type="InterPro" id="IPR050769">
    <property type="entry name" value="NAT_camello-type"/>
</dbReference>
<proteinExistence type="predicted"/>
<sequence length="170" mass="18655">MTTSTLPTVRVRPGDQPGDLGAVTRLHGVLYAREQNWDQTVEAYVASGLADFALARVTEGDAAGRLWIAEADGAVVGAIGLTRADDRTGQLRWFLVDPSVRGAGLGRRLLTEALDYARARGFRGVFLWTTAGLPASRHLYDQAGFRLTESRPVDKWGARLTEQRFDLRLT</sequence>
<organism evidence="3 4">
    <name type="scientific">Allostreptomyces psammosilenae</name>
    <dbReference type="NCBI Taxonomy" id="1892865"/>
    <lineage>
        <taxon>Bacteria</taxon>
        <taxon>Bacillati</taxon>
        <taxon>Actinomycetota</taxon>
        <taxon>Actinomycetes</taxon>
        <taxon>Kitasatosporales</taxon>
        <taxon>Streptomycetaceae</taxon>
        <taxon>Allostreptomyces</taxon>
    </lineage>
</organism>
<protein>
    <submittedName>
        <fullName evidence="3">GNAT superfamily N-acetyltransferase</fullName>
    </submittedName>
</protein>
<dbReference type="InterPro" id="IPR000182">
    <property type="entry name" value="GNAT_dom"/>
</dbReference>
<dbReference type="GO" id="GO:0008080">
    <property type="term" value="F:N-acetyltransferase activity"/>
    <property type="evidence" value="ECO:0007669"/>
    <property type="project" value="InterPro"/>
</dbReference>
<evidence type="ECO:0000313" key="4">
    <source>
        <dbReference type="Proteomes" id="UP000567795"/>
    </source>
</evidence>
<dbReference type="CDD" id="cd04301">
    <property type="entry name" value="NAT_SF"/>
    <property type="match status" value="1"/>
</dbReference>
<reference evidence="3 4" key="1">
    <citation type="submission" date="2020-07" db="EMBL/GenBank/DDBJ databases">
        <title>Sequencing the genomes of 1000 actinobacteria strains.</title>
        <authorList>
            <person name="Klenk H.-P."/>
        </authorList>
    </citation>
    <scope>NUCLEOTIDE SEQUENCE [LARGE SCALE GENOMIC DNA]</scope>
    <source>
        <strain evidence="3 4">DSM 42178</strain>
    </source>
</reference>
<dbReference type="Gene3D" id="3.40.630.30">
    <property type="match status" value="1"/>
</dbReference>
<evidence type="ECO:0000259" key="2">
    <source>
        <dbReference type="PROSITE" id="PS51186"/>
    </source>
</evidence>
<dbReference type="PANTHER" id="PTHR13947:SF37">
    <property type="entry name" value="LD18367P"/>
    <property type="match status" value="1"/>
</dbReference>
<keyword evidence="4" id="KW-1185">Reference proteome</keyword>
<dbReference type="EMBL" id="JACBZD010000002">
    <property type="protein sequence ID" value="NYI07873.1"/>
    <property type="molecule type" value="Genomic_DNA"/>
</dbReference>
<accession>A0A852ZZS6</accession>
<comment type="caution">
    <text evidence="3">The sequence shown here is derived from an EMBL/GenBank/DDBJ whole genome shotgun (WGS) entry which is preliminary data.</text>
</comment>
<evidence type="ECO:0000256" key="1">
    <source>
        <dbReference type="ARBA" id="ARBA00022679"/>
    </source>
</evidence>
<dbReference type="Proteomes" id="UP000567795">
    <property type="component" value="Unassembled WGS sequence"/>
</dbReference>
<feature type="domain" description="N-acetyltransferase" evidence="2">
    <location>
        <begin position="9"/>
        <end position="166"/>
    </location>
</feature>
<dbReference type="RefSeq" id="WP_179816802.1">
    <property type="nucleotide sequence ID" value="NZ_JACBZD010000002.1"/>
</dbReference>